<dbReference type="EMBL" id="JAFIDN010000006">
    <property type="protein sequence ID" value="MBP3192846.1"/>
    <property type="molecule type" value="Genomic_DNA"/>
</dbReference>
<evidence type="ECO:0000313" key="8">
    <source>
        <dbReference type="Proteomes" id="UP000673975"/>
    </source>
</evidence>
<comment type="similarity">
    <text evidence="2">Belongs to the arginine deiminase family.</text>
</comment>
<name>A0A8J7UTR0_9BACT</name>
<evidence type="ECO:0000256" key="6">
    <source>
        <dbReference type="PIRSR" id="PIRSR006356-1"/>
    </source>
</evidence>
<dbReference type="RefSeq" id="WP_210511943.1">
    <property type="nucleotide sequence ID" value="NZ_JAFIDN010000006.1"/>
</dbReference>
<evidence type="ECO:0000313" key="7">
    <source>
        <dbReference type="EMBL" id="MBP3192846.1"/>
    </source>
</evidence>
<feature type="active site" description="Amidino-cysteine intermediate" evidence="6">
    <location>
        <position position="399"/>
    </location>
</feature>
<gene>
    <name evidence="7" type="ORF">NATSA_09240</name>
</gene>
<evidence type="ECO:0000256" key="3">
    <source>
        <dbReference type="ARBA" id="ARBA00012171"/>
    </source>
</evidence>
<proteinExistence type="inferred from homology"/>
<evidence type="ECO:0000256" key="1">
    <source>
        <dbReference type="ARBA" id="ARBA00005213"/>
    </source>
</evidence>
<dbReference type="Gene3D" id="3.75.10.10">
    <property type="entry name" value="L-arginine/glycine Amidinotransferase, Chain A"/>
    <property type="match status" value="2"/>
</dbReference>
<comment type="catalytic activity">
    <reaction evidence="5">
        <text>L-arginine + H2O = L-citrulline + NH4(+)</text>
        <dbReference type="Rhea" id="RHEA:19597"/>
        <dbReference type="ChEBI" id="CHEBI:15377"/>
        <dbReference type="ChEBI" id="CHEBI:28938"/>
        <dbReference type="ChEBI" id="CHEBI:32682"/>
        <dbReference type="ChEBI" id="CHEBI:57743"/>
        <dbReference type="EC" id="3.5.3.6"/>
    </reaction>
</comment>
<keyword evidence="8" id="KW-1185">Reference proteome</keyword>
<accession>A0A8J7UTR0</accession>
<dbReference type="Pfam" id="PF02274">
    <property type="entry name" value="ADI"/>
    <property type="match status" value="1"/>
</dbReference>
<dbReference type="Proteomes" id="UP000673975">
    <property type="component" value="Unassembled WGS sequence"/>
</dbReference>
<sequence length="410" mass="46527">MKLHVYSETGPLSAVIVHTPGKEVSLVNPELREQLLFDDIIFEADARQEHLEMIEIFRAAVPDRKNVFEICDLAIETLAIERARIFFIDELIRSLPGSNIHPLRSELLDLDAAGLLELIVTGMTASLPKLTLDPAPNMLFTRDLASVVNDRIILSRAAKPARVREFLLMETIARFHPLFDSLKKNIIHIGKQDSVEGGDILVASEEVVLVGISERTTFSGLLSITEKLLRDSVRHVVAVDMPKQRSSMHLDTIFTFARQDECIVFPPAITERRNNISVFSRVGDRIVVERRETLQKTLEELFGHPVTFIKCGGENLTNQYREQWTDGANVFALAPGVIVGYERNTETFKMMKKHGYRILNQREFTEEWRDKPFRPGPDEKLAITFQGNELCRGRGGARCMTLPIIRHKAF</sequence>
<dbReference type="PIRSF" id="PIRSF006356">
    <property type="entry name" value="Arg_deiminase"/>
    <property type="match status" value="1"/>
</dbReference>
<protein>
    <recommendedName>
        <fullName evidence="3">arginine deiminase</fullName>
        <ecNumber evidence="3">3.5.3.6</ecNumber>
    </recommendedName>
</protein>
<dbReference type="PANTHER" id="PTHR47271:SF2">
    <property type="entry name" value="ARGININE DEIMINASE"/>
    <property type="match status" value="1"/>
</dbReference>
<evidence type="ECO:0000256" key="4">
    <source>
        <dbReference type="ARBA" id="ARBA00022801"/>
    </source>
</evidence>
<evidence type="ECO:0000256" key="2">
    <source>
        <dbReference type="ARBA" id="ARBA00010206"/>
    </source>
</evidence>
<comment type="caution">
    <text evidence="7">The sequence shown here is derived from an EMBL/GenBank/DDBJ whole genome shotgun (WGS) entry which is preliminary data.</text>
</comment>
<keyword evidence="4" id="KW-0378">Hydrolase</keyword>
<dbReference type="InterPro" id="IPR003876">
    <property type="entry name" value="Arg_deiminase"/>
</dbReference>
<dbReference type="AlphaFoldDB" id="A0A8J7UTR0"/>
<dbReference type="PRINTS" id="PR01466">
    <property type="entry name" value="ARGDEIMINASE"/>
</dbReference>
<evidence type="ECO:0000256" key="5">
    <source>
        <dbReference type="ARBA" id="ARBA00049429"/>
    </source>
</evidence>
<dbReference type="Gene3D" id="1.10.3930.10">
    <property type="entry name" value="Arginine deiminase"/>
    <property type="match status" value="1"/>
</dbReference>
<dbReference type="GO" id="GO:0019546">
    <property type="term" value="P:L-arginine deiminase pathway"/>
    <property type="evidence" value="ECO:0007669"/>
    <property type="project" value="TreeGrafter"/>
</dbReference>
<reference evidence="7" key="1">
    <citation type="submission" date="2021-02" db="EMBL/GenBank/DDBJ databases">
        <title>Natronogracilivirga saccharolytica gen. nov. sp. nov. a new anaerobic, haloalkiliphilic carbohydrate-fermenting bacterium from soda lake and proposing of Cyclonatronumiaceae fam. nov. in the phylum Balneolaeota.</title>
        <authorList>
            <person name="Zhilina T.N."/>
            <person name="Sorokin D.Y."/>
            <person name="Zavarzina D.G."/>
            <person name="Toshchakov S.V."/>
            <person name="Kublanov I.V."/>
        </authorList>
    </citation>
    <scope>NUCLEOTIDE SEQUENCE</scope>
    <source>
        <strain evidence="7">Z-1702</strain>
    </source>
</reference>
<dbReference type="PANTHER" id="PTHR47271">
    <property type="entry name" value="ARGININE DEIMINASE"/>
    <property type="match status" value="1"/>
</dbReference>
<dbReference type="GO" id="GO:0016990">
    <property type="term" value="F:arginine deiminase activity"/>
    <property type="evidence" value="ECO:0007669"/>
    <property type="project" value="UniProtKB-EC"/>
</dbReference>
<comment type="pathway">
    <text evidence="1">Amino-acid degradation; L-arginine degradation via ADI pathway; carbamoyl phosphate from L-arginine: step 1/2.</text>
</comment>
<dbReference type="EC" id="3.5.3.6" evidence="3"/>
<organism evidence="7 8">
    <name type="scientific">Natronogracilivirga saccharolytica</name>
    <dbReference type="NCBI Taxonomy" id="2812953"/>
    <lineage>
        <taxon>Bacteria</taxon>
        <taxon>Pseudomonadati</taxon>
        <taxon>Balneolota</taxon>
        <taxon>Balneolia</taxon>
        <taxon>Balneolales</taxon>
        <taxon>Cyclonatronaceae</taxon>
        <taxon>Natronogracilivirga</taxon>
    </lineage>
</organism>
<dbReference type="SUPFAM" id="SSF55909">
    <property type="entry name" value="Pentein"/>
    <property type="match status" value="2"/>
</dbReference>